<comment type="caution">
    <text evidence="3">The sequence shown here is derived from an EMBL/GenBank/DDBJ whole genome shotgun (WGS) entry which is preliminary data.</text>
</comment>
<feature type="domain" description="HTH cro/C1-type" evidence="2">
    <location>
        <begin position="25"/>
        <end position="88"/>
    </location>
</feature>
<feature type="compositionally biased region" description="Basic residues" evidence="1">
    <location>
        <begin position="297"/>
        <end position="322"/>
    </location>
</feature>
<dbReference type="InterPro" id="IPR001387">
    <property type="entry name" value="Cro/C1-type_HTH"/>
</dbReference>
<evidence type="ECO:0000313" key="4">
    <source>
        <dbReference type="Proteomes" id="UP000292693"/>
    </source>
</evidence>
<protein>
    <submittedName>
        <fullName evidence="3">Transcriptional regulator</fullName>
    </submittedName>
</protein>
<organism evidence="3 4">
    <name type="scientific">Streptomyces albidoflavus</name>
    <dbReference type="NCBI Taxonomy" id="1886"/>
    <lineage>
        <taxon>Bacteria</taxon>
        <taxon>Bacillati</taxon>
        <taxon>Actinomycetota</taxon>
        <taxon>Actinomycetes</taxon>
        <taxon>Kitasatosporales</taxon>
        <taxon>Streptomycetaceae</taxon>
        <taxon>Streptomyces</taxon>
        <taxon>Streptomyces albidoflavus group</taxon>
    </lineage>
</organism>
<evidence type="ECO:0000313" key="3">
    <source>
        <dbReference type="EMBL" id="RZE23644.1"/>
    </source>
</evidence>
<dbReference type="Pfam" id="PF19054">
    <property type="entry name" value="DUF5753"/>
    <property type="match status" value="1"/>
</dbReference>
<dbReference type="SMART" id="SM00530">
    <property type="entry name" value="HTH_XRE"/>
    <property type="match status" value="1"/>
</dbReference>
<dbReference type="EMBL" id="PKLL01000014">
    <property type="protein sequence ID" value="RZE23644.1"/>
    <property type="molecule type" value="Genomic_DNA"/>
</dbReference>
<dbReference type="PROSITE" id="PS50943">
    <property type="entry name" value="HTH_CROC1"/>
    <property type="match status" value="1"/>
</dbReference>
<dbReference type="CDD" id="cd00093">
    <property type="entry name" value="HTH_XRE"/>
    <property type="match status" value="1"/>
</dbReference>
<reference evidence="3 4" key="1">
    <citation type="submission" date="2017-12" db="EMBL/GenBank/DDBJ databases">
        <title>Population genomics insights into the ecological differentiation and adaptive evolution in streptomycetes.</title>
        <authorList>
            <person name="Li Y."/>
            <person name="Huang Y."/>
        </authorList>
    </citation>
    <scope>NUCLEOTIDE SEQUENCE [LARGE SCALE GENOMIC DNA]</scope>
    <source>
        <strain evidence="3 4">NBRC 100770</strain>
    </source>
</reference>
<dbReference type="GO" id="GO:0003677">
    <property type="term" value="F:DNA binding"/>
    <property type="evidence" value="ECO:0007669"/>
    <property type="project" value="InterPro"/>
</dbReference>
<dbReference type="Gene3D" id="1.10.260.40">
    <property type="entry name" value="lambda repressor-like DNA-binding domains"/>
    <property type="match status" value="1"/>
</dbReference>
<dbReference type="Pfam" id="PF13560">
    <property type="entry name" value="HTH_31"/>
    <property type="match status" value="1"/>
</dbReference>
<dbReference type="InterPro" id="IPR043917">
    <property type="entry name" value="DUF5753"/>
</dbReference>
<gene>
    <name evidence="3" type="ORF">C0Q92_12705</name>
</gene>
<dbReference type="InterPro" id="IPR010982">
    <property type="entry name" value="Lambda_DNA-bd_dom_sf"/>
</dbReference>
<evidence type="ECO:0000256" key="1">
    <source>
        <dbReference type="SAM" id="MobiDB-lite"/>
    </source>
</evidence>
<feature type="region of interest" description="Disordered" evidence="1">
    <location>
        <begin position="280"/>
        <end position="322"/>
    </location>
</feature>
<dbReference type="SUPFAM" id="SSF47413">
    <property type="entry name" value="lambda repressor-like DNA-binding domains"/>
    <property type="match status" value="1"/>
</dbReference>
<accession>A0A8G1ZQY0</accession>
<dbReference type="Proteomes" id="UP000292693">
    <property type="component" value="Unassembled WGS sequence"/>
</dbReference>
<sequence>MFVSRRTTAPNVEAATTADVFGEVLRYFREEASLTQKALAEHIPCDRSQVARVESGDRVPHDTFVKTCDRVLGTNGALMRLWVRIDWYPEVEHPDWFRRRAEMDEVAVAVLEYQQQTMPGLLQTEEYATAQFGQVSGPDEVADRVMARMSRQQRFLSPGGPLYLVVLDESCLRNIMGSPAIMARQVAHLRAVGAQPNIRIQVIPGSHTEAVLPNTSMSLITLPDGQEWVYSESLDRGHFSNAPDVLAQHKQTYDLLRADALSARETAALFDAVIERNGHYGPAEPQRSVLGEEQLQRKQRRQLPRTRPRVPRPRPRPRQQDR</sequence>
<dbReference type="AlphaFoldDB" id="A0A8G1ZQY0"/>
<evidence type="ECO:0000259" key="2">
    <source>
        <dbReference type="PROSITE" id="PS50943"/>
    </source>
</evidence>
<name>A0A8G1ZQY0_9ACTN</name>
<proteinExistence type="predicted"/>